<proteinExistence type="predicted"/>
<dbReference type="EMBL" id="JAUESC010000004">
    <property type="protein sequence ID" value="KAK0596171.1"/>
    <property type="molecule type" value="Genomic_DNA"/>
</dbReference>
<reference evidence="1" key="2">
    <citation type="submission" date="2023-06" db="EMBL/GenBank/DDBJ databases">
        <authorList>
            <person name="Swenson N.G."/>
            <person name="Wegrzyn J.L."/>
            <person name="Mcevoy S.L."/>
        </authorList>
    </citation>
    <scope>NUCLEOTIDE SEQUENCE</scope>
    <source>
        <strain evidence="1">NS2018</strain>
        <tissue evidence="1">Leaf</tissue>
    </source>
</reference>
<dbReference type="AlphaFoldDB" id="A0AA39VZE6"/>
<reference evidence="1" key="1">
    <citation type="journal article" date="2022" name="Plant J.">
        <title>Strategies of tolerance reflected in two North American maple genomes.</title>
        <authorList>
            <person name="McEvoy S.L."/>
            <person name="Sezen U.U."/>
            <person name="Trouern-Trend A."/>
            <person name="McMahon S.M."/>
            <person name="Schaberg P.G."/>
            <person name="Yang J."/>
            <person name="Wegrzyn J.L."/>
            <person name="Swenson N.G."/>
        </authorList>
    </citation>
    <scope>NUCLEOTIDE SEQUENCE</scope>
    <source>
        <strain evidence="1">NS2018</strain>
    </source>
</reference>
<comment type="caution">
    <text evidence="1">The sequence shown here is derived from an EMBL/GenBank/DDBJ whole genome shotgun (WGS) entry which is preliminary data.</text>
</comment>
<gene>
    <name evidence="1" type="ORF">LWI29_013351</name>
</gene>
<protein>
    <submittedName>
        <fullName evidence="1">Uncharacterized protein</fullName>
    </submittedName>
</protein>
<evidence type="ECO:0000313" key="2">
    <source>
        <dbReference type="Proteomes" id="UP001168877"/>
    </source>
</evidence>
<keyword evidence="2" id="KW-1185">Reference proteome</keyword>
<evidence type="ECO:0000313" key="1">
    <source>
        <dbReference type="EMBL" id="KAK0596171.1"/>
    </source>
</evidence>
<dbReference type="Proteomes" id="UP001168877">
    <property type="component" value="Unassembled WGS sequence"/>
</dbReference>
<sequence>MLLYHERSTNIALRRATFRAPSRAKIYRNIAMSSYMSTVECQLLNSLRRATLLTPSQAKVLGTLQLPSQTTNYNNSELAYYRQIGIISLSIPVFLCAKKFRDKGDSGLFYPGDDVATLELLAQSGQSRETS</sequence>
<accession>A0AA39VZE6</accession>
<organism evidence="1 2">
    <name type="scientific">Acer saccharum</name>
    <name type="common">Sugar maple</name>
    <dbReference type="NCBI Taxonomy" id="4024"/>
    <lineage>
        <taxon>Eukaryota</taxon>
        <taxon>Viridiplantae</taxon>
        <taxon>Streptophyta</taxon>
        <taxon>Embryophyta</taxon>
        <taxon>Tracheophyta</taxon>
        <taxon>Spermatophyta</taxon>
        <taxon>Magnoliopsida</taxon>
        <taxon>eudicotyledons</taxon>
        <taxon>Gunneridae</taxon>
        <taxon>Pentapetalae</taxon>
        <taxon>rosids</taxon>
        <taxon>malvids</taxon>
        <taxon>Sapindales</taxon>
        <taxon>Sapindaceae</taxon>
        <taxon>Hippocastanoideae</taxon>
        <taxon>Acereae</taxon>
        <taxon>Acer</taxon>
    </lineage>
</organism>
<name>A0AA39VZE6_ACESA</name>